<dbReference type="EMBL" id="ACFY01000153">
    <property type="protein sequence ID" value="EEG92497.1"/>
    <property type="molecule type" value="Genomic_DNA"/>
</dbReference>
<dbReference type="AlphaFoldDB" id="C0FY11"/>
<dbReference type="SUPFAM" id="SSF56784">
    <property type="entry name" value="HAD-like"/>
    <property type="match status" value="1"/>
</dbReference>
<dbReference type="CDD" id="cd01427">
    <property type="entry name" value="HAD_like"/>
    <property type="match status" value="1"/>
</dbReference>
<reference evidence="1 2" key="1">
    <citation type="submission" date="2009-02" db="EMBL/GenBank/DDBJ databases">
        <authorList>
            <person name="Fulton L."/>
            <person name="Clifton S."/>
            <person name="Fulton B."/>
            <person name="Xu J."/>
            <person name="Minx P."/>
            <person name="Pepin K.H."/>
            <person name="Johnson M."/>
            <person name="Bhonagiri V."/>
            <person name="Nash W.E."/>
            <person name="Mardis E.R."/>
            <person name="Wilson R.K."/>
        </authorList>
    </citation>
    <scope>NUCLEOTIDE SEQUENCE [LARGE SCALE GENOMIC DNA]</scope>
    <source>
        <strain evidence="1 2">DSM 16841</strain>
    </source>
</reference>
<dbReference type="InterPro" id="IPR023214">
    <property type="entry name" value="HAD_sf"/>
</dbReference>
<reference evidence="1 2" key="2">
    <citation type="submission" date="2009-03" db="EMBL/GenBank/DDBJ databases">
        <title>Draft genome sequence of Roseburia inulinivorans (DSM 16841).</title>
        <authorList>
            <person name="Sudarsanam P."/>
            <person name="Ley R."/>
            <person name="Guruge J."/>
            <person name="Turnbaugh P.J."/>
            <person name="Mahowald M."/>
            <person name="Liep D."/>
            <person name="Gordon J."/>
        </authorList>
    </citation>
    <scope>NUCLEOTIDE SEQUENCE [LARGE SCALE GENOMIC DNA]</scope>
    <source>
        <strain evidence="1 2">DSM 16841</strain>
    </source>
</reference>
<dbReference type="Gene3D" id="3.40.50.1000">
    <property type="entry name" value="HAD superfamily/HAD-like"/>
    <property type="match status" value="1"/>
</dbReference>
<protein>
    <submittedName>
        <fullName evidence="1">Fibronectin type III domain protein</fullName>
    </submittedName>
</protein>
<dbReference type="eggNOG" id="COG5610">
    <property type="taxonomic scope" value="Bacteria"/>
</dbReference>
<dbReference type="InterPro" id="IPR036412">
    <property type="entry name" value="HAD-like_sf"/>
</dbReference>
<dbReference type="SUPFAM" id="SSF49265">
    <property type="entry name" value="Fibronectin type III"/>
    <property type="match status" value="1"/>
</dbReference>
<proteinExistence type="predicted"/>
<evidence type="ECO:0000313" key="2">
    <source>
        <dbReference type="Proteomes" id="UP000003561"/>
    </source>
</evidence>
<accession>C0FY11</accession>
<dbReference type="InterPro" id="IPR006439">
    <property type="entry name" value="HAD-SF_hydro_IA"/>
</dbReference>
<comment type="caution">
    <text evidence="1">The sequence shown here is derived from an EMBL/GenBank/DDBJ whole genome shotgun (WGS) entry which is preliminary data.</text>
</comment>
<dbReference type="Proteomes" id="UP000003561">
    <property type="component" value="Unassembled WGS sequence"/>
</dbReference>
<dbReference type="InterPro" id="IPR036116">
    <property type="entry name" value="FN3_sf"/>
</dbReference>
<dbReference type="NCBIfam" id="TIGR01549">
    <property type="entry name" value="HAD-SF-IA-v1"/>
    <property type="match status" value="1"/>
</dbReference>
<name>C0FY11_9FIRM</name>
<dbReference type="Gene3D" id="2.60.40.10">
    <property type="entry name" value="Immunoglobulins"/>
    <property type="match status" value="1"/>
</dbReference>
<gene>
    <name evidence="1" type="ORF">ROSEINA2194_03650</name>
</gene>
<evidence type="ECO:0000313" key="1">
    <source>
        <dbReference type="EMBL" id="EEG92497.1"/>
    </source>
</evidence>
<organism evidence="1 2">
    <name type="scientific">Roseburia inulinivorans DSM 16841</name>
    <dbReference type="NCBI Taxonomy" id="622312"/>
    <lineage>
        <taxon>Bacteria</taxon>
        <taxon>Bacillati</taxon>
        <taxon>Bacillota</taxon>
        <taxon>Clostridia</taxon>
        <taxon>Lachnospirales</taxon>
        <taxon>Lachnospiraceae</taxon>
        <taxon>Roseburia</taxon>
    </lineage>
</organism>
<dbReference type="InterPro" id="IPR013783">
    <property type="entry name" value="Ig-like_fold"/>
</dbReference>
<sequence>MDNGTEHNSIPIIEKKENLSVKTIEHAPELKITKIINGGTYIELKWEPLKDVFCYNVYYSTDKVKYKFTSKVTDASCRIEKLECDTRYFIKIKYSYNGKNYKDNLSITDIKTRKLNAYEEIFGTKTICVNTAESVDKPIMSAMNMAKGLMKYDVVSFDIFDTLILRPFAKPYDLFILVGHKLDIMDFCELRIKAENKAREYAKMTRGNSEVTIYDIYKIIENETGVPMSIGIKTEFQVEQDLCYANPYMQRVYELVKYQGKKIVICSDMYYPKEMMEQLLNKCGYFGYEDVIVSCDYNCTKRNGGLYGLLKEKYDNLVHIGDNEISDIQMAEKAGIANVYYPNVNKKGNKYRAENMSYLVGSAYKGIVNAHLHNGTKEYTPYYEMGFTYAGLYVFGFCQWIHKILMEQGIKKVLFLAREGDIYQKVFDLCYDDIKTEYVLWSRVPVAKTIVEKNRHPFLLQLVHHKANAIYKSKITTLFERIGIGLLLQYLPEYRINEEEYLTPDNEKVIERLMIEHWDEICQCYENDKNSVKEYIKTVIGNDKEVAVVDVGWSGNNVLQIKYLVEKEFKFDCKVKCLLAATRNVNDTYMAGMMQDSQVDTYIFFQYV</sequence>
<dbReference type="Gene3D" id="1.10.150.400">
    <property type="match status" value="1"/>
</dbReference>